<proteinExistence type="predicted"/>
<comment type="caution">
    <text evidence="2">The sequence shown here is derived from an EMBL/GenBank/DDBJ whole genome shotgun (WGS) entry which is preliminary data.</text>
</comment>
<evidence type="ECO:0000313" key="2">
    <source>
        <dbReference type="EMBL" id="RLP71512.1"/>
    </source>
</evidence>
<protein>
    <submittedName>
        <fullName evidence="2">DUF4913 domain-containing protein</fullName>
    </submittedName>
</protein>
<feature type="region of interest" description="Disordered" evidence="1">
    <location>
        <begin position="67"/>
        <end position="98"/>
    </location>
</feature>
<accession>A0A3L6ZWL7</accession>
<dbReference type="EMBL" id="RCUV01000008">
    <property type="protein sequence ID" value="RLP71512.1"/>
    <property type="molecule type" value="Genomic_DNA"/>
</dbReference>
<name>A0A3L6ZWL7_9MICO</name>
<dbReference type="InterPro" id="IPR032584">
    <property type="entry name" value="DUF4913"/>
</dbReference>
<organism evidence="2 3">
    <name type="scientific">Mycetocola manganoxydans</name>
    <dbReference type="NCBI Taxonomy" id="699879"/>
    <lineage>
        <taxon>Bacteria</taxon>
        <taxon>Bacillati</taxon>
        <taxon>Actinomycetota</taxon>
        <taxon>Actinomycetes</taxon>
        <taxon>Micrococcales</taxon>
        <taxon>Microbacteriaceae</taxon>
        <taxon>Mycetocola</taxon>
    </lineage>
</organism>
<sequence length="98" mass="11211">MYSRRVGGGNASFRWSARWWEHPEALARIDALWRAWEHLRLDGATGASTWWIEHADHHMPILMSPEGTFAKSEDKNAPGDPLPYEAPPEGLFPDMRVN</sequence>
<evidence type="ECO:0000313" key="3">
    <source>
        <dbReference type="Proteomes" id="UP000270299"/>
    </source>
</evidence>
<dbReference type="AlphaFoldDB" id="A0A3L6ZWL7"/>
<evidence type="ECO:0000256" key="1">
    <source>
        <dbReference type="SAM" id="MobiDB-lite"/>
    </source>
</evidence>
<keyword evidence="3" id="KW-1185">Reference proteome</keyword>
<reference evidence="2 3" key="1">
    <citation type="submission" date="2018-10" db="EMBL/GenBank/DDBJ databases">
        <authorList>
            <person name="Li J."/>
        </authorList>
    </citation>
    <scope>NUCLEOTIDE SEQUENCE [LARGE SCALE GENOMIC DNA]</scope>
    <source>
        <strain evidence="2 3">CCTCC AB209002</strain>
    </source>
</reference>
<dbReference type="OrthoDB" id="4570343at2"/>
<gene>
    <name evidence="2" type="ORF">D9V29_08575</name>
</gene>
<dbReference type="Pfam" id="PF16259">
    <property type="entry name" value="DUF4913"/>
    <property type="match status" value="1"/>
</dbReference>
<dbReference type="Proteomes" id="UP000270299">
    <property type="component" value="Unassembled WGS sequence"/>
</dbReference>